<organism evidence="1 2">
    <name type="scientific">Coniosporium apollinis</name>
    <dbReference type="NCBI Taxonomy" id="61459"/>
    <lineage>
        <taxon>Eukaryota</taxon>
        <taxon>Fungi</taxon>
        <taxon>Dikarya</taxon>
        <taxon>Ascomycota</taxon>
        <taxon>Pezizomycotina</taxon>
        <taxon>Dothideomycetes</taxon>
        <taxon>Dothideomycetes incertae sedis</taxon>
        <taxon>Coniosporium</taxon>
    </lineage>
</organism>
<evidence type="ECO:0000313" key="2">
    <source>
        <dbReference type="Proteomes" id="UP001172684"/>
    </source>
</evidence>
<comment type="caution">
    <text evidence="1">The sequence shown here is derived from an EMBL/GenBank/DDBJ whole genome shotgun (WGS) entry which is preliminary data.</text>
</comment>
<feature type="non-terminal residue" evidence="1">
    <location>
        <position position="240"/>
    </location>
</feature>
<gene>
    <name evidence="1" type="ORF">H2201_009123</name>
</gene>
<reference evidence="1" key="1">
    <citation type="submission" date="2022-10" db="EMBL/GenBank/DDBJ databases">
        <title>Culturing micro-colonial fungi from biological soil crusts in the Mojave desert and describing Neophaeococcomyces mojavensis, and introducing the new genera and species Taxawa tesnikishii.</title>
        <authorList>
            <person name="Kurbessoian T."/>
            <person name="Stajich J.E."/>
        </authorList>
    </citation>
    <scope>NUCLEOTIDE SEQUENCE</scope>
    <source>
        <strain evidence="1">TK_1</strain>
    </source>
</reference>
<proteinExistence type="predicted"/>
<accession>A0ABQ9NHM9</accession>
<protein>
    <submittedName>
        <fullName evidence="1">Uncharacterized protein</fullName>
    </submittedName>
</protein>
<evidence type="ECO:0000313" key="1">
    <source>
        <dbReference type="EMBL" id="KAJ9653611.1"/>
    </source>
</evidence>
<sequence length="240" mass="27231">MHHQWLVDGRPTPFHFIDNLLAYALGAGKDVGGKPRVQWSADKQTIIYQGQRLHLSQLRSFVVQLCDAAEEILYKGLMFLPDPSMVRNIDLRELVDDMTDSTVGYSFVSDPRNNLRGGRRRMLDRLKTSPEWAALLKPGPDGFQLENKGWREYQSQLEKFKELLFLLVHIPGGPPGRGGEILTIRHVNAAQNMRNIFVLDGQVMVVSAYHKSQAITGQHKVIPRFLPSRIGQFLVAYLAE</sequence>
<dbReference type="EMBL" id="JAPDRL010000308">
    <property type="protein sequence ID" value="KAJ9653611.1"/>
    <property type="molecule type" value="Genomic_DNA"/>
</dbReference>
<dbReference type="Proteomes" id="UP001172684">
    <property type="component" value="Unassembled WGS sequence"/>
</dbReference>
<name>A0ABQ9NHM9_9PEZI</name>
<keyword evidence="2" id="KW-1185">Reference proteome</keyword>